<dbReference type="KEGG" id="lamb:KBB96_12715"/>
<dbReference type="Proteomes" id="UP000676169">
    <property type="component" value="Chromosome"/>
</dbReference>
<keyword evidence="1" id="KW-1133">Transmembrane helix</keyword>
<feature type="transmembrane region" description="Helical" evidence="1">
    <location>
        <begin position="105"/>
        <end position="129"/>
    </location>
</feature>
<feature type="transmembrane region" description="Helical" evidence="1">
    <location>
        <begin position="158"/>
        <end position="183"/>
    </location>
</feature>
<feature type="transmembrane region" description="Helical" evidence="1">
    <location>
        <begin position="71"/>
        <end position="93"/>
    </location>
</feature>
<reference evidence="2" key="1">
    <citation type="submission" date="2021-04" db="EMBL/GenBank/DDBJ databases">
        <title>Luteolibacter sp. 32A isolated from the skin of an Anderson's salamander (Ambystoma andersonii).</title>
        <authorList>
            <person name="Spergser J."/>
            <person name="Busse H.-J."/>
        </authorList>
    </citation>
    <scope>NUCLEOTIDE SEQUENCE</scope>
    <source>
        <strain evidence="2">32A</strain>
    </source>
</reference>
<proteinExistence type="predicted"/>
<accession>A0A975G6J3</accession>
<sequence>MEPNPYLPPTAAPAPADAGLSSDEQLRRQCIKRESTLKSLGGLQIIGGVFLIVGILSALSRGPGQGPDNPVMAGTAVILPLALLSLVNGVGLYKLMPWARIVGTVLSCLGLLGFPIGTLINALILGAYWSKPSDLIFSADYKRIVAATPHVKMKTSKVMIVMLVIFGVVVLALAGLFIVGSLIR</sequence>
<evidence type="ECO:0000313" key="2">
    <source>
        <dbReference type="EMBL" id="QUE49732.1"/>
    </source>
</evidence>
<organism evidence="2 3">
    <name type="scientific">Luteolibacter ambystomatis</name>
    <dbReference type="NCBI Taxonomy" id="2824561"/>
    <lineage>
        <taxon>Bacteria</taxon>
        <taxon>Pseudomonadati</taxon>
        <taxon>Verrucomicrobiota</taxon>
        <taxon>Verrucomicrobiia</taxon>
        <taxon>Verrucomicrobiales</taxon>
        <taxon>Verrucomicrobiaceae</taxon>
        <taxon>Luteolibacter</taxon>
    </lineage>
</organism>
<keyword evidence="1" id="KW-0472">Membrane</keyword>
<name>A0A975G6J3_9BACT</name>
<keyword evidence="1" id="KW-0812">Transmembrane</keyword>
<dbReference type="RefSeq" id="WP_211629821.1">
    <property type="nucleotide sequence ID" value="NZ_CP073100.1"/>
</dbReference>
<keyword evidence="3" id="KW-1185">Reference proteome</keyword>
<dbReference type="AlphaFoldDB" id="A0A975G6J3"/>
<evidence type="ECO:0000256" key="1">
    <source>
        <dbReference type="SAM" id="Phobius"/>
    </source>
</evidence>
<dbReference type="EMBL" id="CP073100">
    <property type="protein sequence ID" value="QUE49732.1"/>
    <property type="molecule type" value="Genomic_DNA"/>
</dbReference>
<evidence type="ECO:0000313" key="3">
    <source>
        <dbReference type="Proteomes" id="UP000676169"/>
    </source>
</evidence>
<feature type="transmembrane region" description="Helical" evidence="1">
    <location>
        <begin position="37"/>
        <end position="59"/>
    </location>
</feature>
<protein>
    <submittedName>
        <fullName evidence="2">Uncharacterized protein</fullName>
    </submittedName>
</protein>
<gene>
    <name evidence="2" type="ORF">KBB96_12715</name>
</gene>